<name>A0A3P7RXI3_9BILA</name>
<evidence type="ECO:0000313" key="1">
    <source>
        <dbReference type="EMBL" id="VDN45509.1"/>
    </source>
</evidence>
<gene>
    <name evidence="1" type="ORF">GPUH_LOCUS26403</name>
</gene>
<dbReference type="AlphaFoldDB" id="A0A3P7RXI3"/>
<keyword evidence="2" id="KW-1185">Reference proteome</keyword>
<dbReference type="EMBL" id="UYRT01110590">
    <property type="protein sequence ID" value="VDN45509.1"/>
    <property type="molecule type" value="Genomic_DNA"/>
</dbReference>
<sequence length="63" mass="7276">MDRHHQDHELGFADQTAKLRTPLMMSSSMNLCYPSDESMGQKWARWLSVLCCSPNESKIESFL</sequence>
<accession>A0A3P7RXI3</accession>
<evidence type="ECO:0000313" key="2">
    <source>
        <dbReference type="Proteomes" id="UP000271098"/>
    </source>
</evidence>
<protein>
    <submittedName>
        <fullName evidence="1">Uncharacterized protein</fullName>
    </submittedName>
</protein>
<reference evidence="1 2" key="1">
    <citation type="submission" date="2018-11" db="EMBL/GenBank/DDBJ databases">
        <authorList>
            <consortium name="Pathogen Informatics"/>
        </authorList>
    </citation>
    <scope>NUCLEOTIDE SEQUENCE [LARGE SCALE GENOMIC DNA]</scope>
</reference>
<organism evidence="1 2">
    <name type="scientific">Gongylonema pulchrum</name>
    <dbReference type="NCBI Taxonomy" id="637853"/>
    <lineage>
        <taxon>Eukaryota</taxon>
        <taxon>Metazoa</taxon>
        <taxon>Ecdysozoa</taxon>
        <taxon>Nematoda</taxon>
        <taxon>Chromadorea</taxon>
        <taxon>Rhabditida</taxon>
        <taxon>Spirurina</taxon>
        <taxon>Spiruromorpha</taxon>
        <taxon>Spiruroidea</taxon>
        <taxon>Gongylonematidae</taxon>
        <taxon>Gongylonema</taxon>
    </lineage>
</organism>
<dbReference type="Proteomes" id="UP000271098">
    <property type="component" value="Unassembled WGS sequence"/>
</dbReference>
<proteinExistence type="predicted"/>